<feature type="compositionally biased region" description="Polar residues" evidence="1">
    <location>
        <begin position="162"/>
        <end position="206"/>
    </location>
</feature>
<feature type="region of interest" description="Disordered" evidence="1">
    <location>
        <begin position="958"/>
        <end position="983"/>
    </location>
</feature>
<dbReference type="FunFam" id="1.10.287.110:FF:000043">
    <property type="entry name" value="J-domain protein required for chloroplast accumulation response 1"/>
    <property type="match status" value="1"/>
</dbReference>
<feature type="compositionally biased region" description="Low complexity" evidence="1">
    <location>
        <begin position="64"/>
        <end position="74"/>
    </location>
</feature>
<comment type="caution">
    <text evidence="2">The sequence shown here is derived from an EMBL/GenBank/DDBJ whole genome shotgun (WGS) entry which is preliminary data.</text>
</comment>
<feature type="compositionally biased region" description="Polar residues" evidence="1">
    <location>
        <begin position="699"/>
        <end position="722"/>
    </location>
</feature>
<feature type="compositionally biased region" description="Basic and acidic residues" evidence="1">
    <location>
        <begin position="348"/>
        <end position="362"/>
    </location>
</feature>
<dbReference type="GO" id="GO:0072318">
    <property type="term" value="P:clathrin coat disassembly"/>
    <property type="evidence" value="ECO:0007669"/>
    <property type="project" value="TreeGrafter"/>
</dbReference>
<feature type="compositionally biased region" description="Basic and acidic residues" evidence="1">
    <location>
        <begin position="319"/>
        <end position="341"/>
    </location>
</feature>
<feature type="region of interest" description="Disordered" evidence="1">
    <location>
        <begin position="833"/>
        <end position="934"/>
    </location>
</feature>
<name>A0A2U1Q3Z1_ARTAN</name>
<dbReference type="GO" id="GO:0072583">
    <property type="term" value="P:clathrin-dependent endocytosis"/>
    <property type="evidence" value="ECO:0007669"/>
    <property type="project" value="TreeGrafter"/>
</dbReference>
<dbReference type="PANTHER" id="PTHR23172">
    <property type="entry name" value="AUXILIN/CYCLIN G-ASSOCIATED KINASE-RELATED"/>
    <property type="match status" value="1"/>
</dbReference>
<dbReference type="AlphaFoldDB" id="A0A2U1Q3Z1"/>
<feature type="compositionally biased region" description="Basic and acidic residues" evidence="1">
    <location>
        <begin position="88"/>
        <end position="106"/>
    </location>
</feature>
<feature type="region of interest" description="Disordered" evidence="1">
    <location>
        <begin position="17"/>
        <end position="132"/>
    </location>
</feature>
<proteinExistence type="predicted"/>
<dbReference type="InterPro" id="IPR036869">
    <property type="entry name" value="J_dom_sf"/>
</dbReference>
<feature type="region of interest" description="Disordered" evidence="1">
    <location>
        <begin position="317"/>
        <end position="411"/>
    </location>
</feature>
<feature type="compositionally biased region" description="Low complexity" evidence="1">
    <location>
        <begin position="735"/>
        <end position="744"/>
    </location>
</feature>
<evidence type="ECO:0000313" key="3">
    <source>
        <dbReference type="Proteomes" id="UP000245207"/>
    </source>
</evidence>
<reference evidence="2 3" key="1">
    <citation type="journal article" date="2018" name="Mol. Plant">
        <title>The genome of Artemisia annua provides insight into the evolution of Asteraceae family and artemisinin biosynthesis.</title>
        <authorList>
            <person name="Shen Q."/>
            <person name="Zhang L."/>
            <person name="Liao Z."/>
            <person name="Wang S."/>
            <person name="Yan T."/>
            <person name="Shi P."/>
            <person name="Liu M."/>
            <person name="Fu X."/>
            <person name="Pan Q."/>
            <person name="Wang Y."/>
            <person name="Lv Z."/>
            <person name="Lu X."/>
            <person name="Zhang F."/>
            <person name="Jiang W."/>
            <person name="Ma Y."/>
            <person name="Chen M."/>
            <person name="Hao X."/>
            <person name="Li L."/>
            <person name="Tang Y."/>
            <person name="Lv G."/>
            <person name="Zhou Y."/>
            <person name="Sun X."/>
            <person name="Brodelius P.E."/>
            <person name="Rose J.K.C."/>
            <person name="Tang K."/>
        </authorList>
    </citation>
    <scope>NUCLEOTIDE SEQUENCE [LARGE SCALE GENOMIC DNA]</scope>
    <source>
        <strain evidence="3">cv. Huhao1</strain>
        <tissue evidence="2">Leaf</tissue>
    </source>
</reference>
<feature type="region of interest" description="Disordered" evidence="1">
    <location>
        <begin position="699"/>
        <end position="744"/>
    </location>
</feature>
<feature type="compositionally biased region" description="Low complexity" evidence="1">
    <location>
        <begin position="919"/>
        <end position="928"/>
    </location>
</feature>
<dbReference type="EMBL" id="PKPP01000440">
    <property type="protein sequence ID" value="PWA92744.1"/>
    <property type="molecule type" value="Genomic_DNA"/>
</dbReference>
<feature type="compositionally biased region" description="Polar residues" evidence="1">
    <location>
        <begin position="109"/>
        <end position="126"/>
    </location>
</feature>
<gene>
    <name evidence="2" type="ORF">CTI12_AA022450</name>
</gene>
<keyword evidence="3" id="KW-1185">Reference proteome</keyword>
<evidence type="ECO:0000313" key="2">
    <source>
        <dbReference type="EMBL" id="PWA92744.1"/>
    </source>
</evidence>
<protein>
    <submittedName>
        <fullName evidence="2">DnaJ domain-containing protein</fullName>
    </submittedName>
</protein>
<dbReference type="GO" id="GO:0030276">
    <property type="term" value="F:clathrin binding"/>
    <property type="evidence" value="ECO:0007669"/>
    <property type="project" value="TreeGrafter"/>
</dbReference>
<feature type="compositionally biased region" description="Low complexity" evidence="1">
    <location>
        <begin position="219"/>
        <end position="228"/>
    </location>
</feature>
<dbReference type="PANTHER" id="PTHR23172:SF64">
    <property type="entry name" value="J DOMAIN-CONTAINING PROTEIN REQUIRED FOR CHLOROPLAST ACCUMULATION RESPONSE 1"/>
    <property type="match status" value="1"/>
</dbReference>
<dbReference type="SUPFAM" id="SSF46565">
    <property type="entry name" value="Chaperone J-domain"/>
    <property type="match status" value="2"/>
</dbReference>
<dbReference type="Proteomes" id="UP000245207">
    <property type="component" value="Unassembled WGS sequence"/>
</dbReference>
<feature type="region of interest" description="Disordered" evidence="1">
    <location>
        <begin position="1045"/>
        <end position="1070"/>
    </location>
</feature>
<accession>A0A2U1Q3Z1</accession>
<feature type="compositionally biased region" description="Basic and acidic residues" evidence="1">
    <location>
        <begin position="864"/>
        <end position="878"/>
    </location>
</feature>
<organism evidence="2 3">
    <name type="scientific">Artemisia annua</name>
    <name type="common">Sweet wormwood</name>
    <dbReference type="NCBI Taxonomy" id="35608"/>
    <lineage>
        <taxon>Eukaryota</taxon>
        <taxon>Viridiplantae</taxon>
        <taxon>Streptophyta</taxon>
        <taxon>Embryophyta</taxon>
        <taxon>Tracheophyta</taxon>
        <taxon>Spermatophyta</taxon>
        <taxon>Magnoliopsida</taxon>
        <taxon>eudicotyledons</taxon>
        <taxon>Gunneridae</taxon>
        <taxon>Pentapetalae</taxon>
        <taxon>asterids</taxon>
        <taxon>campanulids</taxon>
        <taxon>Asterales</taxon>
        <taxon>Asteraceae</taxon>
        <taxon>Asteroideae</taxon>
        <taxon>Anthemideae</taxon>
        <taxon>Artemisiinae</taxon>
        <taxon>Artemisia</taxon>
    </lineage>
</organism>
<feature type="region of interest" description="Disordered" evidence="1">
    <location>
        <begin position="527"/>
        <end position="553"/>
    </location>
</feature>
<dbReference type="STRING" id="35608.A0A2U1Q3Z1"/>
<dbReference type="GO" id="GO:0005737">
    <property type="term" value="C:cytoplasm"/>
    <property type="evidence" value="ECO:0007669"/>
    <property type="project" value="TreeGrafter"/>
</dbReference>
<feature type="region of interest" description="Disordered" evidence="1">
    <location>
        <begin position="162"/>
        <end position="229"/>
    </location>
</feature>
<evidence type="ECO:0000256" key="1">
    <source>
        <dbReference type="SAM" id="MobiDB-lite"/>
    </source>
</evidence>
<dbReference type="OrthoDB" id="1717591at2759"/>
<feature type="compositionally biased region" description="Basic and acidic residues" evidence="1">
    <location>
        <begin position="835"/>
        <end position="857"/>
    </location>
</feature>
<dbReference type="Gene3D" id="1.10.287.110">
    <property type="entry name" value="DnaJ domain"/>
    <property type="match status" value="2"/>
</dbReference>
<sequence>MDKLNVSLRYGLTHRSFDSEASSSAMEQPVRNLDSEVDFDDVFGGPPTRTRYSFGSGRIKSLEESTGSSSGLGERPVFGESYSSPRKKTSDDFYDDIFRRSDESVRSPRWSNATPGSRNLSPSNGKSEPFGGSVPAEFSLPAKSTKTVDIPVFGSNVYTLNTSRSRFSSPSTQGRGVLSNNSGQSPGQTFLSRESSSVKESLNSPRSTEDENKSKNRTTRTGSGSPSSDFHFSIHKWANVGVPLLMSLRGPSLKGSSKVSAVSIENSQDTGFPNDDLSAQKEDVKPVSGISLAEVIEKETTTVKPVVNEEEVILPSSLLHDETERQGYEEAGREAERKENMETTSSKKKTDAKKNTSKKVEANKPAIGSPKSRVKGMVKDFFKISNQESPPKAKTNVVSGGLSSRWKTSSKSRTQEEVVISKPDLVSRLPSVDVQKMQDASNTANLHEDNVKMAPDASSTKPLDSKVPAENVNVVGSASSAIPLDSQVPTDNVYSVPDASFKVTENVMKPNKPKFPHNRTIRKLEDINFQKDASPASGPVPNDSKANAENIDDPSLDNFQVEELALVEDKDSNTQEESEAFKAIDSKIHMWSSGRKGNIRSLLSTLQLVLWAGSGWKPVALVDIIEANAVKKSYNRAMLCLHPDKLQQKGADAEKKYTAEKVFDILQSKPEVSRVADTLFQPNRTCYFSQFLQEFETGGQSPGQTFLSRESSSVKESLNSPRSTEDENKSKNRTTRTGSGSPSSDFHFSIHKWANVGVPLLMSLRGPSLKGSSKVSAVSIENSQDTGFPNDDLSAQKEDVKPVSGISLAEVIEKETTTVKPVVNEEEVILPSSLLHDETERQGYEEAGREAERKENMETTSSKKKTDAKKNTSKKVEANKPAIGSPKSRVKGMVKDFFKISNQESPPKAKTNVVSGGLSSRWKTSSKSRTQEEVVISKPNLVSRLPSVDVQKMQDASNTANLHEDNVKMAPDASNTKPLDSKVPAENVNVVGSASSARPLDSQVPTDNVYTVPDASFKVTENVMKPNKPKFPQNRTIRKLEDINFQKDASPASGPVPNDSKANAESMDDPSLDNFQVEELALVEDKDSKTQEESEAFKALDSKIHMWSSGRKGNIRSLLSTLQLVLWAGSGWKPVALVDIIEANAVKKSYNRAMLCLHPDKLQQKGADAEKKYTAEKVFDILQEAWDHFNTLGTLL</sequence>
<dbReference type="GO" id="GO:0031982">
    <property type="term" value="C:vesicle"/>
    <property type="evidence" value="ECO:0007669"/>
    <property type="project" value="TreeGrafter"/>
</dbReference>